<comment type="caution">
    <text evidence="1">The sequence shown here is derived from an EMBL/GenBank/DDBJ whole genome shotgun (WGS) entry which is preliminary data.</text>
</comment>
<dbReference type="InterPro" id="IPR027417">
    <property type="entry name" value="P-loop_NTPase"/>
</dbReference>
<dbReference type="Gene3D" id="3.40.50.300">
    <property type="entry name" value="P-loop containing nucleotide triphosphate hydrolases"/>
    <property type="match status" value="1"/>
</dbReference>
<evidence type="ECO:0008006" key="3">
    <source>
        <dbReference type="Google" id="ProtNLM"/>
    </source>
</evidence>
<proteinExistence type="predicted"/>
<keyword evidence="2" id="KW-1185">Reference proteome</keyword>
<dbReference type="RefSeq" id="WP_242163185.1">
    <property type="nucleotide sequence ID" value="NZ_JAJMLW010000001.1"/>
</dbReference>
<evidence type="ECO:0000313" key="1">
    <source>
        <dbReference type="EMBL" id="MCI2241231.1"/>
    </source>
</evidence>
<dbReference type="EMBL" id="JAJMLW010000001">
    <property type="protein sequence ID" value="MCI2241231.1"/>
    <property type="molecule type" value="Genomic_DNA"/>
</dbReference>
<sequence length="229" mass="24192">MRQLSDDIVMTEGNAAFQEVMGALAAEAPVRLVLCGPAGSGKTTVLQARGRERDLLSERKALYAHAQEIKAAIDLEINESLLEQVAEVDLLCLDGLDTLVAEGPRGCQVAQLLIDERNRRGLATVVAFDGAAADLDRAAFGGALDDFAVAEVAPLDAAGLAEFGRRMAERFGAEEGAAVLSDEALAYLAEDFATTADEMRNAVRFLLTARGFEAGHVVTADDAREALAS</sequence>
<dbReference type="SUPFAM" id="SSF52540">
    <property type="entry name" value="P-loop containing nucleoside triphosphate hydrolases"/>
    <property type="match status" value="1"/>
</dbReference>
<reference evidence="1" key="1">
    <citation type="submission" date="2021-11" db="EMBL/GenBank/DDBJ databases">
        <title>A Novel Adlercreutzia Species, isolated from a Allomyrina dichotoma larva feces.</title>
        <authorList>
            <person name="Suh M.K."/>
        </authorList>
    </citation>
    <scope>NUCLEOTIDE SEQUENCE</scope>
    <source>
        <strain evidence="1">JBNU-10</strain>
    </source>
</reference>
<name>A0ABS9WG74_9ACTN</name>
<accession>A0ABS9WG74</accession>
<protein>
    <recommendedName>
        <fullName evidence="3">ATP-binding protein</fullName>
    </recommendedName>
</protein>
<evidence type="ECO:0000313" key="2">
    <source>
        <dbReference type="Proteomes" id="UP001430755"/>
    </source>
</evidence>
<gene>
    <name evidence="1" type="ORF">LPT13_02545</name>
</gene>
<organism evidence="1 2">
    <name type="scientific">Adlercreutzia faecimuris</name>
    <dbReference type="NCBI Taxonomy" id="2897341"/>
    <lineage>
        <taxon>Bacteria</taxon>
        <taxon>Bacillati</taxon>
        <taxon>Actinomycetota</taxon>
        <taxon>Coriobacteriia</taxon>
        <taxon>Eggerthellales</taxon>
        <taxon>Eggerthellaceae</taxon>
        <taxon>Adlercreutzia</taxon>
    </lineage>
</organism>
<dbReference type="Proteomes" id="UP001430755">
    <property type="component" value="Unassembled WGS sequence"/>
</dbReference>